<gene>
    <name evidence="2" type="ORF">BK798_08610</name>
</gene>
<proteinExistence type="predicted"/>
<keyword evidence="1" id="KW-0472">Membrane</keyword>
<accession>A0A2H4U8Q5</accession>
<feature type="transmembrane region" description="Helical" evidence="1">
    <location>
        <begin position="291"/>
        <end position="316"/>
    </location>
</feature>
<protein>
    <submittedName>
        <fullName evidence="2">Uncharacterized protein</fullName>
    </submittedName>
</protein>
<feature type="transmembrane region" description="Helical" evidence="1">
    <location>
        <begin position="165"/>
        <end position="197"/>
    </location>
</feature>
<dbReference type="EMBL" id="CP017803">
    <property type="protein sequence ID" value="ATZ60478.1"/>
    <property type="molecule type" value="Genomic_DNA"/>
</dbReference>
<organism evidence="2 3">
    <name type="scientific">Methanobrevibacter smithii</name>
    <dbReference type="NCBI Taxonomy" id="2173"/>
    <lineage>
        <taxon>Archaea</taxon>
        <taxon>Methanobacteriati</taxon>
        <taxon>Methanobacteriota</taxon>
        <taxon>Methanomada group</taxon>
        <taxon>Methanobacteria</taxon>
        <taxon>Methanobacteriales</taxon>
        <taxon>Methanobacteriaceae</taxon>
        <taxon>Methanobrevibacter</taxon>
    </lineage>
</organism>
<evidence type="ECO:0000313" key="2">
    <source>
        <dbReference type="EMBL" id="ATZ60478.1"/>
    </source>
</evidence>
<feature type="transmembrane region" description="Helical" evidence="1">
    <location>
        <begin position="209"/>
        <end position="228"/>
    </location>
</feature>
<feature type="transmembrane region" description="Helical" evidence="1">
    <location>
        <begin position="104"/>
        <end position="125"/>
    </location>
</feature>
<dbReference type="Proteomes" id="UP000232133">
    <property type="component" value="Chromosome"/>
</dbReference>
<feature type="transmembrane region" description="Helical" evidence="1">
    <location>
        <begin position="265"/>
        <end position="285"/>
    </location>
</feature>
<evidence type="ECO:0000313" key="3">
    <source>
        <dbReference type="Proteomes" id="UP000232133"/>
    </source>
</evidence>
<dbReference type="Pfam" id="PF19528">
    <property type="entry name" value="DUF6056"/>
    <property type="match status" value="1"/>
</dbReference>
<feature type="transmembrane region" description="Helical" evidence="1">
    <location>
        <begin position="137"/>
        <end position="153"/>
    </location>
</feature>
<evidence type="ECO:0000256" key="1">
    <source>
        <dbReference type="SAM" id="Phobius"/>
    </source>
</evidence>
<feature type="transmembrane region" description="Helical" evidence="1">
    <location>
        <begin position="396"/>
        <end position="414"/>
    </location>
</feature>
<sequence>MNIKKYKNYLFLLPFIFLFLILLNWHHSIGLSIDDLFFYTIPQETNIMSFVIERYDIWSSRILIEYILCHILQSPLILWWYLDSLIFTFIAILTYKLINGKNKLFYSTLSCILCLSFIFSSHYALGSAGFITTTINYTWPLFSGLLAIYILKNHTAKDINKTKRILAYIISVLCLMFAVNNEQLAVILLGLFVLYYLLNYKTKINKKCYLIGITSVIGIINTVICPGIHKRYILELRWFPDYLQLNILNKLNIGFSHIINRCVTWCDLTTLILLGIIAICVYLLTKNKKQTIISLIPFIIASGFWILTLTDNLTLIQIMNANIVRYGYVPISIKRMILSLTIYAIFIIAFLYSLYSIYKNQKSVLWPIYSIMFVGFASTIMFGFTPSTPSMERMYIFFYYGNMLAILIFIKQIIEKRIKT</sequence>
<name>A0A2H4U8Q5_METSM</name>
<feature type="transmembrane region" description="Helical" evidence="1">
    <location>
        <begin position="78"/>
        <end position="97"/>
    </location>
</feature>
<dbReference type="InterPro" id="IPR045691">
    <property type="entry name" value="DUF6056"/>
</dbReference>
<dbReference type="RefSeq" id="WP_100815817.1">
    <property type="nucleotide sequence ID" value="NZ_CP017803.1"/>
</dbReference>
<reference evidence="2 3" key="1">
    <citation type="submission" date="2016-10" db="EMBL/GenBank/DDBJ databases">
        <authorList>
            <person name="Varghese N."/>
        </authorList>
    </citation>
    <scope>NUCLEOTIDE SEQUENCE [LARGE SCALE GENOMIC DNA]</scope>
    <source>
        <strain evidence="2 3">KB11</strain>
    </source>
</reference>
<feature type="transmembrane region" description="Helical" evidence="1">
    <location>
        <begin position="337"/>
        <end position="358"/>
    </location>
</feature>
<feature type="transmembrane region" description="Helical" evidence="1">
    <location>
        <begin position="364"/>
        <end position="384"/>
    </location>
</feature>
<keyword evidence="1" id="KW-1133">Transmembrane helix</keyword>
<dbReference type="GeneID" id="35119436"/>
<keyword evidence="1" id="KW-0812">Transmembrane</keyword>
<dbReference type="AlphaFoldDB" id="A0A2H4U8Q5"/>